<gene>
    <name evidence="1" type="primary">28</name>
    <name evidence="1" type="ORF">SEA_STILES_28</name>
</gene>
<accession>A0A4Y6EX40</accession>
<dbReference type="EMBL" id="MK977710">
    <property type="protein sequence ID" value="QDF19994.1"/>
    <property type="molecule type" value="Genomic_DNA"/>
</dbReference>
<protein>
    <recommendedName>
        <fullName evidence="3">Lipoprotein</fullName>
    </recommendedName>
</protein>
<dbReference type="GeneID" id="55619407"/>
<evidence type="ECO:0000313" key="2">
    <source>
        <dbReference type="Proteomes" id="UP000320550"/>
    </source>
</evidence>
<dbReference type="PROSITE" id="PS51257">
    <property type="entry name" value="PROKAR_LIPOPROTEIN"/>
    <property type="match status" value="1"/>
</dbReference>
<dbReference type="KEGG" id="vg:55619407"/>
<dbReference type="RefSeq" id="YP_009848953.1">
    <property type="nucleotide sequence ID" value="NC_048789.1"/>
</dbReference>
<proteinExistence type="predicted"/>
<organism evidence="1 2">
    <name type="scientific">Corynebacterium phage Stiles</name>
    <dbReference type="NCBI Taxonomy" id="2588504"/>
    <lineage>
        <taxon>Viruses</taxon>
        <taxon>Duplodnaviria</taxon>
        <taxon>Heunggongvirae</taxon>
        <taxon>Uroviricota</taxon>
        <taxon>Caudoviricetes</taxon>
        <taxon>Samwavirus</taxon>
        <taxon>Samwavirus stiles</taxon>
    </lineage>
</organism>
<sequence length="140" mass="14675">MKKLTVIAAAASLALAGCAGADAEQAPDRADTEDANVIGGNSPVADMTMAEVEDASIEMCKKELVDKVRVPDGDVELTDVALEDRGAEENHAMYVVEALASYKVPNGTQMDDVEYVCAAAFITGGHQQGTAIRLGQTLFD</sequence>
<name>A0A4Y6EX40_9CAUD</name>
<keyword evidence="2" id="KW-1185">Reference proteome</keyword>
<evidence type="ECO:0000313" key="1">
    <source>
        <dbReference type="EMBL" id="QDF19994.1"/>
    </source>
</evidence>
<reference evidence="1 2" key="1">
    <citation type="submission" date="2019-05" db="EMBL/GenBank/DDBJ databases">
        <authorList>
            <person name="Albert R.M."/>
            <person name="Nur A.I."/>
            <person name="Ayala A."/>
            <person name="Bradley M.S."/>
            <person name="Burch R.E."/>
            <person name="Chen M."/>
            <person name="Dulaney A."/>
            <person name="Kakulamarri P.S."/>
            <person name="Kelly K.U."/>
            <person name="Maynor S.D."/>
            <person name="Perritt S.E."/>
            <person name="Praveen H."/>
            <person name="Slemons D.M."/>
            <person name="Snidow C.R."/>
            <person name="Thalluri S."/>
            <person name="Vyawahare A.K."/>
            <person name="Williams M.R."/>
            <person name="Monti D.L."/>
            <person name="Garlena R.A."/>
            <person name="Russell D.A."/>
            <person name="Pope W.H."/>
            <person name="Jacobs-Sera D."/>
            <person name="Hatfull G.F."/>
        </authorList>
    </citation>
    <scope>NUCLEOTIDE SEQUENCE [LARGE SCALE GENOMIC DNA]</scope>
</reference>
<evidence type="ECO:0008006" key="3">
    <source>
        <dbReference type="Google" id="ProtNLM"/>
    </source>
</evidence>
<dbReference type="Proteomes" id="UP000320550">
    <property type="component" value="Segment"/>
</dbReference>